<dbReference type="InterPro" id="IPR000835">
    <property type="entry name" value="HTH_MarR-typ"/>
</dbReference>
<keyword evidence="4" id="KW-1185">Reference proteome</keyword>
<organism evidence="3 4">
    <name type="scientific">Emcibacter nanhaiensis</name>
    <dbReference type="NCBI Taxonomy" id="1505037"/>
    <lineage>
        <taxon>Bacteria</taxon>
        <taxon>Pseudomonadati</taxon>
        <taxon>Pseudomonadota</taxon>
        <taxon>Alphaproteobacteria</taxon>
        <taxon>Emcibacterales</taxon>
        <taxon>Emcibacteraceae</taxon>
        <taxon>Emcibacter</taxon>
    </lineage>
</organism>
<dbReference type="Gene3D" id="1.10.10.10">
    <property type="entry name" value="Winged helix-like DNA-binding domain superfamily/Winged helix DNA-binding domain"/>
    <property type="match status" value="1"/>
</dbReference>
<dbReference type="AlphaFoldDB" id="A0A501PGD9"/>
<feature type="compositionally biased region" description="Basic residues" evidence="1">
    <location>
        <begin position="1"/>
        <end position="11"/>
    </location>
</feature>
<dbReference type="GO" id="GO:0003700">
    <property type="term" value="F:DNA-binding transcription factor activity"/>
    <property type="evidence" value="ECO:0007669"/>
    <property type="project" value="InterPro"/>
</dbReference>
<dbReference type="GO" id="GO:0003677">
    <property type="term" value="F:DNA binding"/>
    <property type="evidence" value="ECO:0007669"/>
    <property type="project" value="UniProtKB-KW"/>
</dbReference>
<dbReference type="SUPFAM" id="SSF46785">
    <property type="entry name" value="Winged helix' DNA-binding domain"/>
    <property type="match status" value="1"/>
</dbReference>
<dbReference type="SMART" id="SM00347">
    <property type="entry name" value="HTH_MARR"/>
    <property type="match status" value="1"/>
</dbReference>
<keyword evidence="3" id="KW-0238">DNA-binding</keyword>
<feature type="domain" description="HTH marR-type" evidence="2">
    <location>
        <begin position="75"/>
        <end position="173"/>
    </location>
</feature>
<sequence>MQRWARQHFIQRPHMSDKKNPEKSGKTSDAEFADAGLDRRWHLATTPREIALTELEYSLFRSFEAFSKWQVEGMAVASGRNLSASDGAILNVIAMRDRPKGITEIGRLLNRDDVTNVQYTIRKLIQEGLIEKTTKDNRRKGVNYTTTPKGLEVIQRYVALRKSLLIKLTEPIQGMNAHLENGSHILDLMTGIYEQAARVAATHRNPVEDEE</sequence>
<dbReference type="Pfam" id="PF13463">
    <property type="entry name" value="HTH_27"/>
    <property type="match status" value="1"/>
</dbReference>
<dbReference type="EMBL" id="VFIY01000015">
    <property type="protein sequence ID" value="TPD59072.1"/>
    <property type="molecule type" value="Genomic_DNA"/>
</dbReference>
<evidence type="ECO:0000259" key="2">
    <source>
        <dbReference type="SMART" id="SM00347"/>
    </source>
</evidence>
<dbReference type="OrthoDB" id="4550442at2"/>
<dbReference type="InterPro" id="IPR036388">
    <property type="entry name" value="WH-like_DNA-bd_sf"/>
</dbReference>
<comment type="caution">
    <text evidence="3">The sequence shown here is derived from an EMBL/GenBank/DDBJ whole genome shotgun (WGS) entry which is preliminary data.</text>
</comment>
<evidence type="ECO:0000256" key="1">
    <source>
        <dbReference type="SAM" id="MobiDB-lite"/>
    </source>
</evidence>
<evidence type="ECO:0000313" key="4">
    <source>
        <dbReference type="Proteomes" id="UP000319148"/>
    </source>
</evidence>
<dbReference type="Proteomes" id="UP000319148">
    <property type="component" value="Unassembled WGS sequence"/>
</dbReference>
<name>A0A501PGD9_9PROT</name>
<gene>
    <name evidence="3" type="ORF">FIV46_12620</name>
</gene>
<feature type="region of interest" description="Disordered" evidence="1">
    <location>
        <begin position="1"/>
        <end position="29"/>
    </location>
</feature>
<protein>
    <submittedName>
        <fullName evidence="3">Winged helix DNA-binding protein</fullName>
    </submittedName>
</protein>
<feature type="compositionally biased region" description="Basic and acidic residues" evidence="1">
    <location>
        <begin position="14"/>
        <end position="29"/>
    </location>
</feature>
<proteinExistence type="predicted"/>
<reference evidence="4" key="1">
    <citation type="submission" date="2019-06" db="EMBL/GenBank/DDBJ databases">
        <title>The complete genome of Emcibacter congregatus ZYLT.</title>
        <authorList>
            <person name="Zhao Z."/>
        </authorList>
    </citation>
    <scope>NUCLEOTIDE SEQUENCE [LARGE SCALE GENOMIC DNA]</scope>
    <source>
        <strain evidence="4">MCCC 1A06723</strain>
    </source>
</reference>
<accession>A0A501PGD9</accession>
<dbReference type="InterPro" id="IPR036390">
    <property type="entry name" value="WH_DNA-bd_sf"/>
</dbReference>
<evidence type="ECO:0000313" key="3">
    <source>
        <dbReference type="EMBL" id="TPD59072.1"/>
    </source>
</evidence>